<dbReference type="PANTHER" id="PTHR30349">
    <property type="entry name" value="PHAGE INTEGRASE-RELATED"/>
    <property type="match status" value="1"/>
</dbReference>
<dbReference type="PROSITE" id="PS51898">
    <property type="entry name" value="TYR_RECOMBINASE"/>
    <property type="match status" value="1"/>
</dbReference>
<name>A0A1M7YBS3_9FIRM</name>
<evidence type="ECO:0000256" key="7">
    <source>
        <dbReference type="SAM" id="MobiDB-lite"/>
    </source>
</evidence>
<dbReference type="InterPro" id="IPR013762">
    <property type="entry name" value="Integrase-like_cat_sf"/>
</dbReference>
<evidence type="ECO:0000256" key="1">
    <source>
        <dbReference type="ARBA" id="ARBA00003283"/>
    </source>
</evidence>
<dbReference type="Pfam" id="PF00589">
    <property type="entry name" value="Phage_integrase"/>
    <property type="match status" value="1"/>
</dbReference>
<reference evidence="10 11" key="1">
    <citation type="submission" date="2016-12" db="EMBL/GenBank/DDBJ databases">
        <authorList>
            <person name="Song W.-J."/>
            <person name="Kurnit D.M."/>
        </authorList>
    </citation>
    <scope>NUCLEOTIDE SEQUENCE [LARGE SCALE GENOMIC DNA]</scope>
    <source>
        <strain evidence="10 11">DSM 12503</strain>
    </source>
</reference>
<gene>
    <name evidence="10" type="ORF">SAMN02745217_02539</name>
</gene>
<keyword evidence="4 6" id="KW-0238">DNA-binding</keyword>
<evidence type="ECO:0000256" key="5">
    <source>
        <dbReference type="ARBA" id="ARBA00023172"/>
    </source>
</evidence>
<dbReference type="PROSITE" id="PS51900">
    <property type="entry name" value="CB"/>
    <property type="match status" value="1"/>
</dbReference>
<evidence type="ECO:0000256" key="3">
    <source>
        <dbReference type="ARBA" id="ARBA00022908"/>
    </source>
</evidence>
<dbReference type="AlphaFoldDB" id="A0A1M7YBS3"/>
<evidence type="ECO:0000256" key="6">
    <source>
        <dbReference type="PROSITE-ProRule" id="PRU01248"/>
    </source>
</evidence>
<dbReference type="PANTHER" id="PTHR30349:SF81">
    <property type="entry name" value="TYROSINE RECOMBINASE XERC"/>
    <property type="match status" value="1"/>
</dbReference>
<evidence type="ECO:0000256" key="4">
    <source>
        <dbReference type="ARBA" id="ARBA00023125"/>
    </source>
</evidence>
<evidence type="ECO:0000259" key="9">
    <source>
        <dbReference type="PROSITE" id="PS51900"/>
    </source>
</evidence>
<dbReference type="Pfam" id="PF02899">
    <property type="entry name" value="Phage_int_SAM_1"/>
    <property type="match status" value="1"/>
</dbReference>
<dbReference type="Proteomes" id="UP000184612">
    <property type="component" value="Unassembled WGS sequence"/>
</dbReference>
<dbReference type="OrthoDB" id="9801717at2"/>
<dbReference type="EMBL" id="FRFD01000007">
    <property type="protein sequence ID" value="SHO50026.1"/>
    <property type="molecule type" value="Genomic_DNA"/>
</dbReference>
<evidence type="ECO:0000313" key="10">
    <source>
        <dbReference type="EMBL" id="SHO50026.1"/>
    </source>
</evidence>
<dbReference type="SUPFAM" id="SSF56349">
    <property type="entry name" value="DNA breaking-rejoining enzymes"/>
    <property type="match status" value="1"/>
</dbReference>
<dbReference type="InterPro" id="IPR044068">
    <property type="entry name" value="CB"/>
</dbReference>
<dbReference type="GO" id="GO:0015074">
    <property type="term" value="P:DNA integration"/>
    <property type="evidence" value="ECO:0007669"/>
    <property type="project" value="UniProtKB-KW"/>
</dbReference>
<comment type="function">
    <text evidence="1">Site-specific tyrosine recombinase, which acts by catalyzing the cutting and rejoining of the recombining DNA molecules.</text>
</comment>
<sequence>MKAVLQEFITYMKEIKKASANTCLSYRNDLTKLVNYMYRQNITEADKLSETSLNSYVLTLEKEGMAPSTVSRNIASIKAFVLYLIKNGKLSCDPTERMKSPKVEKKPHSSLSPEEVNGLLEQPKPDTVKGMRDKAMLELLYATGIRVTELISIKLDDLNLKNRFLRCYSSKKERLIPFGNMAKHALENYFSLGRPTLVGDVKTDFLFTNLSGEQMSRQGFWKIIKGYGRNAGITREITPQILRNSFAAHMIANGADLRSIQEFLGHADITTTQYYVQGTDKKLTKVYADTHPRA</sequence>
<organism evidence="10 11">
    <name type="scientific">Anaerocolumna xylanovorans DSM 12503</name>
    <dbReference type="NCBI Taxonomy" id="1121345"/>
    <lineage>
        <taxon>Bacteria</taxon>
        <taxon>Bacillati</taxon>
        <taxon>Bacillota</taxon>
        <taxon>Clostridia</taxon>
        <taxon>Lachnospirales</taxon>
        <taxon>Lachnospiraceae</taxon>
        <taxon>Anaerocolumna</taxon>
    </lineage>
</organism>
<evidence type="ECO:0000256" key="2">
    <source>
        <dbReference type="ARBA" id="ARBA00008857"/>
    </source>
</evidence>
<dbReference type="InterPro" id="IPR010998">
    <property type="entry name" value="Integrase_recombinase_N"/>
</dbReference>
<feature type="domain" description="Tyr recombinase" evidence="8">
    <location>
        <begin position="106"/>
        <end position="288"/>
    </location>
</feature>
<keyword evidence="11" id="KW-1185">Reference proteome</keyword>
<feature type="domain" description="Core-binding (CB)" evidence="9">
    <location>
        <begin position="1"/>
        <end position="85"/>
    </location>
</feature>
<dbReference type="InterPro" id="IPR011010">
    <property type="entry name" value="DNA_brk_join_enz"/>
</dbReference>
<feature type="region of interest" description="Disordered" evidence="7">
    <location>
        <begin position="95"/>
        <end position="127"/>
    </location>
</feature>
<feature type="compositionally biased region" description="Basic and acidic residues" evidence="7">
    <location>
        <begin position="95"/>
        <end position="107"/>
    </location>
</feature>
<dbReference type="CDD" id="cd00798">
    <property type="entry name" value="INT_XerDC_C"/>
    <property type="match status" value="1"/>
</dbReference>
<protein>
    <submittedName>
        <fullName evidence="10">Integrase/recombinase XerD</fullName>
    </submittedName>
</protein>
<dbReference type="Gene3D" id="1.10.443.10">
    <property type="entry name" value="Intergrase catalytic core"/>
    <property type="match status" value="1"/>
</dbReference>
<dbReference type="GO" id="GO:0006310">
    <property type="term" value="P:DNA recombination"/>
    <property type="evidence" value="ECO:0007669"/>
    <property type="project" value="UniProtKB-KW"/>
</dbReference>
<evidence type="ECO:0000313" key="11">
    <source>
        <dbReference type="Proteomes" id="UP000184612"/>
    </source>
</evidence>
<dbReference type="InterPro" id="IPR050090">
    <property type="entry name" value="Tyrosine_recombinase_XerCD"/>
</dbReference>
<dbReference type="InterPro" id="IPR002104">
    <property type="entry name" value="Integrase_catalytic"/>
</dbReference>
<evidence type="ECO:0000259" key="8">
    <source>
        <dbReference type="PROSITE" id="PS51898"/>
    </source>
</evidence>
<keyword evidence="5" id="KW-0233">DNA recombination</keyword>
<dbReference type="GO" id="GO:0003677">
    <property type="term" value="F:DNA binding"/>
    <property type="evidence" value="ECO:0007669"/>
    <property type="project" value="UniProtKB-UniRule"/>
</dbReference>
<dbReference type="InterPro" id="IPR004107">
    <property type="entry name" value="Integrase_SAM-like_N"/>
</dbReference>
<dbReference type="Gene3D" id="1.10.150.130">
    <property type="match status" value="1"/>
</dbReference>
<dbReference type="RefSeq" id="WP_073589232.1">
    <property type="nucleotide sequence ID" value="NZ_FRFD01000007.1"/>
</dbReference>
<proteinExistence type="inferred from homology"/>
<dbReference type="NCBIfam" id="NF001399">
    <property type="entry name" value="PRK00283.1"/>
    <property type="match status" value="1"/>
</dbReference>
<accession>A0A1M7YBS3</accession>
<dbReference type="STRING" id="1121345.SAMN02745217_02539"/>
<comment type="similarity">
    <text evidence="2">Belongs to the 'phage' integrase family.</text>
</comment>
<keyword evidence="3" id="KW-0229">DNA integration</keyword>